<dbReference type="Proteomes" id="UP000014760">
    <property type="component" value="Unassembled WGS sequence"/>
</dbReference>
<reference evidence="3" key="3">
    <citation type="submission" date="2015-06" db="UniProtKB">
        <authorList>
            <consortium name="EnsemblMetazoa"/>
        </authorList>
    </citation>
    <scope>IDENTIFICATION</scope>
</reference>
<proteinExistence type="predicted"/>
<reference evidence="4" key="1">
    <citation type="submission" date="2012-12" db="EMBL/GenBank/DDBJ databases">
        <authorList>
            <person name="Hellsten U."/>
            <person name="Grimwood J."/>
            <person name="Chapman J.A."/>
            <person name="Shapiro H."/>
            <person name="Aerts A."/>
            <person name="Otillar R.P."/>
            <person name="Terry A.Y."/>
            <person name="Boore J.L."/>
            <person name="Simakov O."/>
            <person name="Marletaz F."/>
            <person name="Cho S.-J."/>
            <person name="Edsinger-Gonzales E."/>
            <person name="Havlak P."/>
            <person name="Kuo D.-H."/>
            <person name="Larsson T."/>
            <person name="Lv J."/>
            <person name="Arendt D."/>
            <person name="Savage R."/>
            <person name="Osoegawa K."/>
            <person name="de Jong P."/>
            <person name="Lindberg D.R."/>
            <person name="Seaver E.C."/>
            <person name="Weisblat D.A."/>
            <person name="Putnam N.H."/>
            <person name="Grigoriev I.V."/>
            <person name="Rokhsar D.S."/>
        </authorList>
    </citation>
    <scope>NUCLEOTIDE SEQUENCE</scope>
    <source>
        <strain evidence="4">I ESC-2004</strain>
    </source>
</reference>
<accession>R7T4P8</accession>
<dbReference type="HOGENOM" id="CLU_104324_0_0_1"/>
<dbReference type="EMBL" id="KB312122">
    <property type="protein sequence ID" value="ELT87831.1"/>
    <property type="molecule type" value="Genomic_DNA"/>
</dbReference>
<keyword evidence="4" id="KW-1185">Reference proteome</keyword>
<evidence type="ECO:0000313" key="3">
    <source>
        <dbReference type="EnsemblMetazoa" id="CapteP201760"/>
    </source>
</evidence>
<gene>
    <name evidence="2" type="ORF">CAPTEDRAFT_201760</name>
</gene>
<keyword evidence="1" id="KW-0732">Signal</keyword>
<evidence type="ECO:0000313" key="4">
    <source>
        <dbReference type="Proteomes" id="UP000014760"/>
    </source>
</evidence>
<dbReference type="EMBL" id="AMQN01015657">
    <property type="status" value="NOT_ANNOTATED_CDS"/>
    <property type="molecule type" value="Genomic_DNA"/>
</dbReference>
<evidence type="ECO:0000256" key="1">
    <source>
        <dbReference type="SAM" id="SignalP"/>
    </source>
</evidence>
<evidence type="ECO:0000313" key="2">
    <source>
        <dbReference type="EMBL" id="ELT87831.1"/>
    </source>
</evidence>
<organism evidence="2">
    <name type="scientific">Capitella teleta</name>
    <name type="common">Polychaete worm</name>
    <dbReference type="NCBI Taxonomy" id="283909"/>
    <lineage>
        <taxon>Eukaryota</taxon>
        <taxon>Metazoa</taxon>
        <taxon>Spiralia</taxon>
        <taxon>Lophotrochozoa</taxon>
        <taxon>Annelida</taxon>
        <taxon>Polychaeta</taxon>
        <taxon>Sedentaria</taxon>
        <taxon>Scolecida</taxon>
        <taxon>Capitellidae</taxon>
        <taxon>Capitella</taxon>
    </lineage>
</organism>
<dbReference type="EnsemblMetazoa" id="CapteT201760">
    <property type="protein sequence ID" value="CapteP201760"/>
    <property type="gene ID" value="CapteG201760"/>
</dbReference>
<sequence length="177" mass="19362">MKTFLVLTLTLLVDLAMAEVEMCEMADLAAGTVENPTSTPLVVNYPENNYIYVGFQACQGARLTIAKIFGLTTYRVHFGEANNTLYTVSLLTYATISETVVFSKAEESPLDCNEMRYFWVKVIDGEITFGKGLQVGSDEIGTVTSNYILGAHLGTDSTLDSEGNYPVKIELQCDSAI</sequence>
<evidence type="ECO:0008006" key="5">
    <source>
        <dbReference type="Google" id="ProtNLM"/>
    </source>
</evidence>
<protein>
    <recommendedName>
        <fullName evidence="5">Farnesoic acid O-methyl transferase domain-containing protein</fullName>
    </recommendedName>
</protein>
<reference evidence="2 4" key="2">
    <citation type="journal article" date="2013" name="Nature">
        <title>Insights into bilaterian evolution from three spiralian genomes.</title>
        <authorList>
            <person name="Simakov O."/>
            <person name="Marletaz F."/>
            <person name="Cho S.J."/>
            <person name="Edsinger-Gonzales E."/>
            <person name="Havlak P."/>
            <person name="Hellsten U."/>
            <person name="Kuo D.H."/>
            <person name="Larsson T."/>
            <person name="Lv J."/>
            <person name="Arendt D."/>
            <person name="Savage R."/>
            <person name="Osoegawa K."/>
            <person name="de Jong P."/>
            <person name="Grimwood J."/>
            <person name="Chapman J.A."/>
            <person name="Shapiro H."/>
            <person name="Aerts A."/>
            <person name="Otillar R.P."/>
            <person name="Terry A.Y."/>
            <person name="Boore J.L."/>
            <person name="Grigoriev I.V."/>
            <person name="Lindberg D.R."/>
            <person name="Seaver E.C."/>
            <person name="Weisblat D.A."/>
            <person name="Putnam N.H."/>
            <person name="Rokhsar D.S."/>
        </authorList>
    </citation>
    <scope>NUCLEOTIDE SEQUENCE</scope>
    <source>
        <strain evidence="2 4">I ESC-2004</strain>
    </source>
</reference>
<feature type="chain" id="PRO_5008786645" description="Farnesoic acid O-methyl transferase domain-containing protein" evidence="1">
    <location>
        <begin position="19"/>
        <end position="177"/>
    </location>
</feature>
<name>R7T4P8_CAPTE</name>
<dbReference type="AlphaFoldDB" id="R7T4P8"/>
<feature type="signal peptide" evidence="1">
    <location>
        <begin position="1"/>
        <end position="18"/>
    </location>
</feature>